<dbReference type="GO" id="GO:0046306">
    <property type="term" value="P:alkanesulfonate catabolic process"/>
    <property type="evidence" value="ECO:0007669"/>
    <property type="project" value="InterPro"/>
</dbReference>
<dbReference type="NCBIfam" id="TIGR03567">
    <property type="entry name" value="FMN_reduc_SsuE"/>
    <property type="match status" value="1"/>
</dbReference>
<gene>
    <name evidence="5" type="primary">ssuE</name>
    <name evidence="5" type="ORF">E6W99_11610</name>
</gene>
<keyword evidence="3 5" id="KW-0560">Oxidoreductase</keyword>
<comment type="caution">
    <text evidence="5">The sequence shown here is derived from an EMBL/GenBank/DDBJ whole genome shotgun (WGS) entry which is preliminary data.</text>
</comment>
<dbReference type="PANTHER" id="PTHR43408:SF1">
    <property type="entry name" value="FMN REDUCTASE (NADPH)"/>
    <property type="match status" value="1"/>
</dbReference>
<accession>A0A4S4BWT1</accession>
<organism evidence="5 6">
    <name type="scientific">Metabacillus sediminilitoris</name>
    <dbReference type="NCBI Taxonomy" id="2567941"/>
    <lineage>
        <taxon>Bacteria</taxon>
        <taxon>Bacillati</taxon>
        <taxon>Bacillota</taxon>
        <taxon>Bacilli</taxon>
        <taxon>Bacillales</taxon>
        <taxon>Bacillaceae</taxon>
        <taxon>Metabacillus</taxon>
    </lineage>
</organism>
<dbReference type="SUPFAM" id="SSF52218">
    <property type="entry name" value="Flavoproteins"/>
    <property type="match status" value="1"/>
</dbReference>
<dbReference type="AlphaFoldDB" id="A0A4S4BWT1"/>
<evidence type="ECO:0000256" key="2">
    <source>
        <dbReference type="ARBA" id="ARBA00022643"/>
    </source>
</evidence>
<dbReference type="InterPro" id="IPR005025">
    <property type="entry name" value="FMN_Rdtase-like_dom"/>
</dbReference>
<dbReference type="InterPro" id="IPR020048">
    <property type="entry name" value="NADPH-dep_FMN_reduc_SsuE"/>
</dbReference>
<keyword evidence="1" id="KW-0285">Flavoprotein</keyword>
<dbReference type="EC" id="1.5.1.38" evidence="5"/>
<reference evidence="5 6" key="1">
    <citation type="submission" date="2019-04" db="EMBL/GenBank/DDBJ databases">
        <title>Bacillus sediminilitoris sp. nov., isolated from a tidal flat sediment on the East China Sea.</title>
        <authorList>
            <person name="Wei Y."/>
            <person name="Mao H."/>
            <person name="Fang J."/>
        </authorList>
    </citation>
    <scope>NUCLEOTIDE SEQUENCE [LARGE SCALE GENOMIC DNA]</scope>
    <source>
        <strain evidence="5 6">DSL-17</strain>
    </source>
</reference>
<evidence type="ECO:0000259" key="4">
    <source>
        <dbReference type="Pfam" id="PF03358"/>
    </source>
</evidence>
<dbReference type="InterPro" id="IPR051814">
    <property type="entry name" value="NAD(P)H-dep_FMN_reductase"/>
</dbReference>
<dbReference type="GO" id="GO:0052873">
    <property type="term" value="F:FMN reductase (NADPH) activity"/>
    <property type="evidence" value="ECO:0007669"/>
    <property type="project" value="UniProtKB-EC"/>
</dbReference>
<evidence type="ECO:0000256" key="3">
    <source>
        <dbReference type="ARBA" id="ARBA00023002"/>
    </source>
</evidence>
<protein>
    <submittedName>
        <fullName evidence="5">NADPH-dependent FMN reductase</fullName>
        <ecNumber evidence="5">1.5.1.38</ecNumber>
    </submittedName>
</protein>
<name>A0A4S4BWT1_9BACI</name>
<dbReference type="Gene3D" id="3.40.50.360">
    <property type="match status" value="1"/>
</dbReference>
<evidence type="ECO:0000256" key="1">
    <source>
        <dbReference type="ARBA" id="ARBA00022630"/>
    </source>
</evidence>
<evidence type="ECO:0000313" key="6">
    <source>
        <dbReference type="Proteomes" id="UP000310334"/>
    </source>
</evidence>
<dbReference type="OrthoDB" id="1643408at2"/>
<dbReference type="EMBL" id="SSNT01000008">
    <property type="protein sequence ID" value="THF79658.1"/>
    <property type="molecule type" value="Genomic_DNA"/>
</dbReference>
<feature type="domain" description="NADPH-dependent FMN reductase-like" evidence="4">
    <location>
        <begin position="3"/>
        <end position="144"/>
    </location>
</feature>
<dbReference type="PANTHER" id="PTHR43408">
    <property type="entry name" value="FMN REDUCTASE (NADPH)"/>
    <property type="match status" value="1"/>
</dbReference>
<keyword evidence="6" id="KW-1185">Reference proteome</keyword>
<dbReference type="Proteomes" id="UP000310334">
    <property type="component" value="Unassembled WGS sequence"/>
</dbReference>
<dbReference type="RefSeq" id="WP_136354016.1">
    <property type="nucleotide sequence ID" value="NZ_CP046266.1"/>
</dbReference>
<evidence type="ECO:0000313" key="5">
    <source>
        <dbReference type="EMBL" id="THF79658.1"/>
    </source>
</evidence>
<dbReference type="InterPro" id="IPR029039">
    <property type="entry name" value="Flavoprotein-like_sf"/>
</dbReference>
<proteinExistence type="predicted"/>
<keyword evidence="2" id="KW-0288">FMN</keyword>
<sequence>MAKVAIITGAPNDQSRLNGLVLYAAKIISEENVSYEIIHVHSLPAEDLITAKFDSEEIKQANRIVEKSDGVIVLTPVYKASYSGILKTYLDLLPQKGLEHKVILPLVLGGSFGHLLAIEYALNPVLSALGASHIVNGVYTVDKQIKRIDHNAFSIQEEAQQRLKAALETFTKILKSEKKR</sequence>
<dbReference type="Pfam" id="PF03358">
    <property type="entry name" value="FMN_red"/>
    <property type="match status" value="1"/>
</dbReference>